<feature type="region of interest" description="Disordered" evidence="1">
    <location>
        <begin position="1"/>
        <end position="32"/>
    </location>
</feature>
<dbReference type="Proteomes" id="UP000029964">
    <property type="component" value="Unassembled WGS sequence"/>
</dbReference>
<keyword evidence="3" id="KW-1185">Reference proteome</keyword>
<proteinExistence type="predicted"/>
<organism evidence="2 3">
    <name type="scientific">Hapsidospora chrysogenum (strain ATCC 11550 / CBS 779.69 / DSM 880 / IAM 14645 / JCM 23072 / IMI 49137)</name>
    <name type="common">Acremonium chrysogenum</name>
    <dbReference type="NCBI Taxonomy" id="857340"/>
    <lineage>
        <taxon>Eukaryota</taxon>
        <taxon>Fungi</taxon>
        <taxon>Dikarya</taxon>
        <taxon>Ascomycota</taxon>
        <taxon>Pezizomycotina</taxon>
        <taxon>Sordariomycetes</taxon>
        <taxon>Hypocreomycetidae</taxon>
        <taxon>Hypocreales</taxon>
        <taxon>Bionectriaceae</taxon>
        <taxon>Hapsidospora</taxon>
    </lineage>
</organism>
<dbReference type="HOGENOM" id="CLU_034400_0_0_1"/>
<dbReference type="Pfam" id="PF13092">
    <property type="entry name" value="CENP-L"/>
    <property type="match status" value="1"/>
</dbReference>
<protein>
    <recommendedName>
        <fullName evidence="4">Siroheme synthase</fullName>
    </recommendedName>
</protein>
<evidence type="ECO:0000313" key="2">
    <source>
        <dbReference type="EMBL" id="KFH41213.1"/>
    </source>
</evidence>
<dbReference type="OrthoDB" id="8864979at2759"/>
<sequence length="423" mass="46387">MSRRDRGSNASGSIPDPDPDPDNDEPTPPFFNTTFSTHRVSPLYVGPEQLTNPRLEILARRLRDTLVGDVVRGIQIGLESTDTPSGQVGPLKSVKLRWFRANMVLGDEVGGAGHDEEDSVWDSLAESQKQGLWIEILHENAAYIALLLPSVGDAGKRMATTQTWQMQPGGQAASHSNARESHFIHLPLLLLRMPLPLKNVIGEWLSATFDCRVSKLALGTRTLVHVWEDWIRTVGVRSNGPDFVVTLAFNAPLPDPSLDEEEGGSNQVGDSVEDTKPGLRSVDITIQPQDLRRFARAGKGLAQRPKVGSGVSWENDIRQRRRLAGGNSDDGWAWLSRESDTAASSQPFTDALARYLDHHLALNLFHPSVRIAQISCGGFVLASGRLKVVRQGDMSDDLSRAAWMFATRLGQRISGEALPAIFT</sequence>
<evidence type="ECO:0008006" key="4">
    <source>
        <dbReference type="Google" id="ProtNLM"/>
    </source>
</evidence>
<comment type="caution">
    <text evidence="2">The sequence shown here is derived from an EMBL/GenBank/DDBJ whole genome shotgun (WGS) entry which is preliminary data.</text>
</comment>
<gene>
    <name evidence="2" type="ORF">ACRE_080720</name>
</gene>
<evidence type="ECO:0000313" key="3">
    <source>
        <dbReference type="Proteomes" id="UP000029964"/>
    </source>
</evidence>
<dbReference type="AlphaFoldDB" id="A0A086SVT1"/>
<feature type="region of interest" description="Disordered" evidence="1">
    <location>
        <begin position="255"/>
        <end position="274"/>
    </location>
</feature>
<dbReference type="EMBL" id="JPKY01000140">
    <property type="protein sequence ID" value="KFH41213.1"/>
    <property type="molecule type" value="Genomic_DNA"/>
</dbReference>
<evidence type="ECO:0000256" key="1">
    <source>
        <dbReference type="SAM" id="MobiDB-lite"/>
    </source>
</evidence>
<dbReference type="InterPro" id="IPR025204">
    <property type="entry name" value="CENP-L"/>
</dbReference>
<reference evidence="3" key="1">
    <citation type="journal article" date="2014" name="Genome Announc.">
        <title>Genome sequence and annotation of Acremonium chrysogenum, producer of the beta-lactam antibiotic cephalosporin C.</title>
        <authorList>
            <person name="Terfehr D."/>
            <person name="Dahlmann T.A."/>
            <person name="Specht T."/>
            <person name="Zadra I."/>
            <person name="Kuernsteiner H."/>
            <person name="Kueck U."/>
        </authorList>
    </citation>
    <scope>NUCLEOTIDE SEQUENCE [LARGE SCALE GENOMIC DNA]</scope>
    <source>
        <strain evidence="3">ATCC 11550 / CBS 779.69 / DSM 880 / IAM 14645 / JCM 23072 / IMI 49137</strain>
    </source>
</reference>
<name>A0A086SVT1_HAPC1</name>
<accession>A0A086SVT1</accession>